<name>A0A9Q1J600_SYNKA</name>
<proteinExistence type="predicted"/>
<dbReference type="EMBL" id="JAINUF010000003">
    <property type="protein sequence ID" value="KAJ8368581.1"/>
    <property type="molecule type" value="Genomic_DNA"/>
</dbReference>
<protein>
    <submittedName>
        <fullName evidence="2">Uncharacterized protein</fullName>
    </submittedName>
</protein>
<organism evidence="2 3">
    <name type="scientific">Synaphobranchus kaupii</name>
    <name type="common">Kaup's arrowtooth eel</name>
    <dbReference type="NCBI Taxonomy" id="118154"/>
    <lineage>
        <taxon>Eukaryota</taxon>
        <taxon>Metazoa</taxon>
        <taxon>Chordata</taxon>
        <taxon>Craniata</taxon>
        <taxon>Vertebrata</taxon>
        <taxon>Euteleostomi</taxon>
        <taxon>Actinopterygii</taxon>
        <taxon>Neopterygii</taxon>
        <taxon>Teleostei</taxon>
        <taxon>Anguilliformes</taxon>
        <taxon>Synaphobranchidae</taxon>
        <taxon>Synaphobranchus</taxon>
    </lineage>
</organism>
<dbReference type="Proteomes" id="UP001152622">
    <property type="component" value="Chromosome 3"/>
</dbReference>
<keyword evidence="3" id="KW-1185">Reference proteome</keyword>
<sequence length="110" mass="11955">MDFAIRSSEVTAEEPVLDDEMATLGFASSLTCPLVVADITDKLFLRSPVTGKSHLQLRQRGARTLRLPSTSQTQFNTQVNRDRQHPNKSTCPAENHGAEPEMSLGGQGCG</sequence>
<feature type="region of interest" description="Disordered" evidence="1">
    <location>
        <begin position="66"/>
        <end position="110"/>
    </location>
</feature>
<comment type="caution">
    <text evidence="2">The sequence shown here is derived from an EMBL/GenBank/DDBJ whole genome shotgun (WGS) entry which is preliminary data.</text>
</comment>
<evidence type="ECO:0000313" key="3">
    <source>
        <dbReference type="Proteomes" id="UP001152622"/>
    </source>
</evidence>
<accession>A0A9Q1J600</accession>
<dbReference type="AlphaFoldDB" id="A0A9Q1J600"/>
<evidence type="ECO:0000313" key="2">
    <source>
        <dbReference type="EMBL" id="KAJ8368581.1"/>
    </source>
</evidence>
<evidence type="ECO:0000256" key="1">
    <source>
        <dbReference type="SAM" id="MobiDB-lite"/>
    </source>
</evidence>
<reference evidence="2" key="1">
    <citation type="journal article" date="2023" name="Science">
        <title>Genome structures resolve the early diversification of teleost fishes.</title>
        <authorList>
            <person name="Parey E."/>
            <person name="Louis A."/>
            <person name="Montfort J."/>
            <person name="Bouchez O."/>
            <person name="Roques C."/>
            <person name="Iampietro C."/>
            <person name="Lluch J."/>
            <person name="Castinel A."/>
            <person name="Donnadieu C."/>
            <person name="Desvignes T."/>
            <person name="Floi Bucao C."/>
            <person name="Jouanno E."/>
            <person name="Wen M."/>
            <person name="Mejri S."/>
            <person name="Dirks R."/>
            <person name="Jansen H."/>
            <person name="Henkel C."/>
            <person name="Chen W.J."/>
            <person name="Zahm M."/>
            <person name="Cabau C."/>
            <person name="Klopp C."/>
            <person name="Thompson A.W."/>
            <person name="Robinson-Rechavi M."/>
            <person name="Braasch I."/>
            <person name="Lecointre G."/>
            <person name="Bobe J."/>
            <person name="Postlethwait J.H."/>
            <person name="Berthelot C."/>
            <person name="Roest Crollius H."/>
            <person name="Guiguen Y."/>
        </authorList>
    </citation>
    <scope>NUCLEOTIDE SEQUENCE</scope>
    <source>
        <strain evidence="2">WJC10195</strain>
    </source>
</reference>
<gene>
    <name evidence="2" type="ORF">SKAU_G00086090</name>
</gene>
<feature type="compositionally biased region" description="Polar residues" evidence="1">
    <location>
        <begin position="67"/>
        <end position="79"/>
    </location>
</feature>